<gene>
    <name evidence="6" type="ORF">A3F27_01090</name>
</gene>
<keyword evidence="3 5" id="KW-1133">Transmembrane helix</keyword>
<feature type="transmembrane region" description="Helical" evidence="5">
    <location>
        <begin position="35"/>
        <end position="56"/>
    </location>
</feature>
<proteinExistence type="predicted"/>
<comment type="subcellular location">
    <subcellularLocation>
        <location evidence="1">Membrane</location>
        <topology evidence="1">Multi-pass membrane protein</topology>
    </subcellularLocation>
</comment>
<dbReference type="InterPro" id="IPR006603">
    <property type="entry name" value="PQ-loop_rpt"/>
</dbReference>
<comment type="caution">
    <text evidence="6">The sequence shown here is derived from an EMBL/GenBank/DDBJ whole genome shotgun (WGS) entry which is preliminary data.</text>
</comment>
<keyword evidence="4 5" id="KW-0472">Membrane</keyword>
<accession>A0A1F6ECD0</accession>
<evidence type="ECO:0000313" key="6">
    <source>
        <dbReference type="EMBL" id="OGG71230.1"/>
    </source>
</evidence>
<feature type="transmembrane region" description="Helical" evidence="5">
    <location>
        <begin position="62"/>
        <end position="79"/>
    </location>
</feature>
<dbReference type="GO" id="GO:0016020">
    <property type="term" value="C:membrane"/>
    <property type="evidence" value="ECO:0007669"/>
    <property type="project" value="UniProtKB-SubCell"/>
</dbReference>
<dbReference type="Gene3D" id="1.20.1280.290">
    <property type="match status" value="1"/>
</dbReference>
<feature type="transmembrane region" description="Helical" evidence="5">
    <location>
        <begin position="6"/>
        <end position="23"/>
    </location>
</feature>
<dbReference type="NCBIfam" id="NF037968">
    <property type="entry name" value="SemiSWEET_2"/>
    <property type="match status" value="1"/>
</dbReference>
<evidence type="ECO:0008006" key="8">
    <source>
        <dbReference type="Google" id="ProtNLM"/>
    </source>
</evidence>
<name>A0A1F6ECD0_9BACT</name>
<keyword evidence="2 5" id="KW-0812">Transmembrane</keyword>
<dbReference type="Proteomes" id="UP000176689">
    <property type="component" value="Unassembled WGS sequence"/>
</dbReference>
<evidence type="ECO:0000256" key="1">
    <source>
        <dbReference type="ARBA" id="ARBA00004141"/>
    </source>
</evidence>
<dbReference type="AlphaFoldDB" id="A0A1F6ECD0"/>
<dbReference type="Pfam" id="PF04193">
    <property type="entry name" value="PQ-loop"/>
    <property type="match status" value="1"/>
</dbReference>
<reference evidence="6 7" key="1">
    <citation type="journal article" date="2016" name="Nat. Commun.">
        <title>Thousands of microbial genomes shed light on interconnected biogeochemical processes in an aquifer system.</title>
        <authorList>
            <person name="Anantharaman K."/>
            <person name="Brown C.T."/>
            <person name="Hug L.A."/>
            <person name="Sharon I."/>
            <person name="Castelle C.J."/>
            <person name="Probst A.J."/>
            <person name="Thomas B.C."/>
            <person name="Singh A."/>
            <person name="Wilkins M.J."/>
            <person name="Karaoz U."/>
            <person name="Brodie E.L."/>
            <person name="Williams K.H."/>
            <person name="Hubbard S.S."/>
            <person name="Banfield J.F."/>
        </authorList>
    </citation>
    <scope>NUCLEOTIDE SEQUENCE [LARGE SCALE GENOMIC DNA]</scope>
</reference>
<evidence type="ECO:0000256" key="5">
    <source>
        <dbReference type="SAM" id="Phobius"/>
    </source>
</evidence>
<evidence type="ECO:0000256" key="2">
    <source>
        <dbReference type="ARBA" id="ARBA00022692"/>
    </source>
</evidence>
<evidence type="ECO:0000313" key="7">
    <source>
        <dbReference type="Proteomes" id="UP000176689"/>
    </source>
</evidence>
<evidence type="ECO:0000256" key="4">
    <source>
        <dbReference type="ARBA" id="ARBA00023136"/>
    </source>
</evidence>
<dbReference type="InterPro" id="IPR047662">
    <property type="entry name" value="SemiSWEET"/>
</dbReference>
<evidence type="ECO:0000256" key="3">
    <source>
        <dbReference type="ARBA" id="ARBA00022989"/>
    </source>
</evidence>
<protein>
    <recommendedName>
        <fullName evidence="8">Glutathione synthetase</fullName>
    </recommendedName>
</protein>
<dbReference type="EMBL" id="MFLP01000007">
    <property type="protein sequence ID" value="OGG71230.1"/>
    <property type="molecule type" value="Genomic_DNA"/>
</dbReference>
<dbReference type="GO" id="GO:0051119">
    <property type="term" value="F:sugar transmembrane transporter activity"/>
    <property type="evidence" value="ECO:0007669"/>
    <property type="project" value="InterPro"/>
</dbReference>
<organism evidence="6 7">
    <name type="scientific">Candidatus Kaiserbacteria bacterium RIFCSPHIGHO2_12_FULL_53_13</name>
    <dbReference type="NCBI Taxonomy" id="1798502"/>
    <lineage>
        <taxon>Bacteria</taxon>
        <taxon>Candidatus Kaiseribacteriota</taxon>
    </lineage>
</organism>
<sequence>MSWITLIGLFAATCTTLSFLPQVMKTIKTKNTRDISLGMYGLFTVGVLSWLVYGILTADLPIVIANAITILLAGIILILKIKYG</sequence>